<dbReference type="GO" id="GO:0004124">
    <property type="term" value="F:cysteine synthase activity"/>
    <property type="evidence" value="ECO:0007669"/>
    <property type="project" value="UniProtKB-EC"/>
</dbReference>
<dbReference type="Proteomes" id="UP000318661">
    <property type="component" value="Unassembled WGS sequence"/>
</dbReference>
<reference evidence="12 13" key="1">
    <citation type="journal article" date="2019" name="Nat. Microbiol.">
        <title>Mediterranean grassland soil C-N compound turnover is dependent on rainfall and depth, and is mediated by genomically divergent microorganisms.</title>
        <authorList>
            <person name="Diamond S."/>
            <person name="Andeer P.F."/>
            <person name="Li Z."/>
            <person name="Crits-Christoph A."/>
            <person name="Burstein D."/>
            <person name="Anantharaman K."/>
            <person name="Lane K.R."/>
            <person name="Thomas B.C."/>
            <person name="Pan C."/>
            <person name="Northen T.R."/>
            <person name="Banfield J.F."/>
        </authorList>
    </citation>
    <scope>NUCLEOTIDE SEQUENCE [LARGE SCALE GENOMIC DNA]</scope>
    <source>
        <strain evidence="11">NP_1</strain>
        <strain evidence="10">NP_2</strain>
    </source>
</reference>
<dbReference type="CDD" id="cd01561">
    <property type="entry name" value="CBS_like"/>
    <property type="match status" value="1"/>
</dbReference>
<evidence type="ECO:0000256" key="5">
    <source>
        <dbReference type="ARBA" id="ARBA00022679"/>
    </source>
</evidence>
<evidence type="ECO:0000313" key="10">
    <source>
        <dbReference type="EMBL" id="TMJ01540.1"/>
    </source>
</evidence>
<dbReference type="PANTHER" id="PTHR10314">
    <property type="entry name" value="CYSTATHIONINE BETA-SYNTHASE"/>
    <property type="match status" value="1"/>
</dbReference>
<dbReference type="InterPro" id="IPR036052">
    <property type="entry name" value="TrpB-like_PALP_sf"/>
</dbReference>
<evidence type="ECO:0000256" key="4">
    <source>
        <dbReference type="ARBA" id="ARBA00022605"/>
    </source>
</evidence>
<evidence type="ECO:0000256" key="6">
    <source>
        <dbReference type="ARBA" id="ARBA00022898"/>
    </source>
</evidence>
<dbReference type="AlphaFoldDB" id="A0A537L0K9"/>
<proteinExistence type="inferred from homology"/>
<dbReference type="Gene3D" id="3.40.50.1100">
    <property type="match status" value="2"/>
</dbReference>
<dbReference type="EMBL" id="VBAJ01000321">
    <property type="protein sequence ID" value="TMJ01540.1"/>
    <property type="molecule type" value="Genomic_DNA"/>
</dbReference>
<comment type="cofactor">
    <cofactor evidence="1">
        <name>pyridoxal 5'-phosphate</name>
        <dbReference type="ChEBI" id="CHEBI:597326"/>
    </cofactor>
</comment>
<feature type="domain" description="Tryptophan synthase beta chain-like PALP" evidence="9">
    <location>
        <begin position="14"/>
        <end position="294"/>
    </location>
</feature>
<dbReference type="InterPro" id="IPR050214">
    <property type="entry name" value="Cys_Synth/Cystath_Beta-Synth"/>
</dbReference>
<dbReference type="FunFam" id="3.40.50.1100:FF:000003">
    <property type="entry name" value="Cystathionine beta-synthase"/>
    <property type="match status" value="1"/>
</dbReference>
<keyword evidence="6" id="KW-0663">Pyridoxal phosphate</keyword>
<evidence type="ECO:0000313" key="12">
    <source>
        <dbReference type="Proteomes" id="UP000315217"/>
    </source>
</evidence>
<evidence type="ECO:0000256" key="2">
    <source>
        <dbReference type="ARBA" id="ARBA00007103"/>
    </source>
</evidence>
<dbReference type="EC" id="2.5.1.47" evidence="3"/>
<keyword evidence="7" id="KW-0198">Cysteine biosynthesis</keyword>
<comment type="catalytic activity">
    <reaction evidence="8">
        <text>O-acetyl-L-serine + hydrogen sulfide = L-cysteine + acetate</text>
        <dbReference type="Rhea" id="RHEA:14829"/>
        <dbReference type="ChEBI" id="CHEBI:29919"/>
        <dbReference type="ChEBI" id="CHEBI:30089"/>
        <dbReference type="ChEBI" id="CHEBI:35235"/>
        <dbReference type="ChEBI" id="CHEBI:58340"/>
        <dbReference type="EC" id="2.5.1.47"/>
    </reaction>
</comment>
<evidence type="ECO:0000313" key="11">
    <source>
        <dbReference type="EMBL" id="TMJ13079.1"/>
    </source>
</evidence>
<organism evidence="10 13">
    <name type="scientific">Candidatus Segetimicrobium genomatis</name>
    <dbReference type="NCBI Taxonomy" id="2569760"/>
    <lineage>
        <taxon>Bacteria</taxon>
        <taxon>Bacillati</taxon>
        <taxon>Candidatus Sysuimicrobiota</taxon>
        <taxon>Candidatus Sysuimicrobiia</taxon>
        <taxon>Candidatus Sysuimicrobiales</taxon>
        <taxon>Candidatus Segetimicrobiaceae</taxon>
        <taxon>Candidatus Segetimicrobium</taxon>
    </lineage>
</organism>
<dbReference type="InterPro" id="IPR001926">
    <property type="entry name" value="TrpB-like_PALP"/>
</dbReference>
<gene>
    <name evidence="11" type="ORF">E6G98_01090</name>
    <name evidence="10" type="ORF">E6G99_12670</name>
</gene>
<accession>A0A537L0K9</accession>
<sequence length="306" mass="33015">MVPVRRVNSSSLIDAIGNTPLLRLTGVTRDLPRHVEMYVKAEWFNPGGSVKDRPVRQIILDAERDRRLGPDRTILDSSSGNAGIAYAMIGAARGYRVHLVVPGNVSEERKHILRAYGAEVEYSDPLEGSDGAILVARRLAEHGGDRYFYADQYNNLSNPRAHYETTAPEIFAQTEGRVTHVVAGLGTSGTIVGAGRRLRELVPSVQIMAVEPAGALHGIEGLKHMASAIVPGIYDPSVHQRKIPVRTETAYAVARRLAREEGLLVGQSSGAAVAGALEVAAELNEGVIVVVCPDGGDRYLSTALWR</sequence>
<evidence type="ECO:0000256" key="7">
    <source>
        <dbReference type="ARBA" id="ARBA00023192"/>
    </source>
</evidence>
<dbReference type="Proteomes" id="UP000315217">
    <property type="component" value="Unassembled WGS sequence"/>
</dbReference>
<evidence type="ECO:0000313" key="13">
    <source>
        <dbReference type="Proteomes" id="UP000318661"/>
    </source>
</evidence>
<dbReference type="Pfam" id="PF00291">
    <property type="entry name" value="PALP"/>
    <property type="match status" value="1"/>
</dbReference>
<keyword evidence="4" id="KW-0028">Amino-acid biosynthesis</keyword>
<dbReference type="FunFam" id="3.40.50.1100:FF:000006">
    <property type="entry name" value="Cysteine synthase"/>
    <property type="match status" value="1"/>
</dbReference>
<comment type="caution">
    <text evidence="10">The sequence shown here is derived from an EMBL/GenBank/DDBJ whole genome shotgun (WGS) entry which is preliminary data.</text>
</comment>
<keyword evidence="5" id="KW-0808">Transferase</keyword>
<dbReference type="SUPFAM" id="SSF53686">
    <property type="entry name" value="Tryptophan synthase beta subunit-like PLP-dependent enzymes"/>
    <property type="match status" value="1"/>
</dbReference>
<protein>
    <recommendedName>
        <fullName evidence="3">cysteine synthase</fullName>
        <ecNumber evidence="3">2.5.1.47</ecNumber>
    </recommendedName>
</protein>
<comment type="similarity">
    <text evidence="2">Belongs to the cysteine synthase/cystathionine beta-synthase family.</text>
</comment>
<name>A0A537L0K9_9BACT</name>
<evidence type="ECO:0000256" key="3">
    <source>
        <dbReference type="ARBA" id="ARBA00012681"/>
    </source>
</evidence>
<evidence type="ECO:0000259" key="9">
    <source>
        <dbReference type="Pfam" id="PF00291"/>
    </source>
</evidence>
<evidence type="ECO:0000256" key="1">
    <source>
        <dbReference type="ARBA" id="ARBA00001933"/>
    </source>
</evidence>
<dbReference type="EMBL" id="VBAI01000011">
    <property type="protein sequence ID" value="TMJ13079.1"/>
    <property type="molecule type" value="Genomic_DNA"/>
</dbReference>
<evidence type="ECO:0000256" key="8">
    <source>
        <dbReference type="ARBA" id="ARBA00047931"/>
    </source>
</evidence>